<comment type="caution">
    <text evidence="7">The sequence shown here is derived from an EMBL/GenBank/DDBJ whole genome shotgun (WGS) entry which is preliminary data.</text>
</comment>
<sequence>MLPTLSRMGIWSKLFGEANSKNIVTLFHEPASASSVRALNLLKQAQANASTTTTIDQASDNSAQADAAHVEVEFDVQVDPPTSDQVWTILEYMGAENAGKVIEGAKDEDGALKKFKANHNSFIKPTLVDWCGGKVVVGDNQSEILRLLRESRSAEPEE</sequence>
<evidence type="ECO:0000256" key="1">
    <source>
        <dbReference type="ARBA" id="ARBA00002963"/>
    </source>
</evidence>
<accession>A0A0G2FTT1</accession>
<name>A0A0G2FTT1_9PEZI</name>
<dbReference type="AlphaFoldDB" id="A0A0G2FTT1"/>
<dbReference type="PANTHER" id="PTHR28071">
    <property type="entry name" value="REDOX PROTEIN FMP46, MITOCHONDRIAL-RELATED"/>
    <property type="match status" value="1"/>
</dbReference>
<keyword evidence="6" id="KW-0496">Mitochondrion</keyword>
<protein>
    <recommendedName>
        <fullName evidence="9">Thioredoxin-like protein</fullName>
    </recommendedName>
</protein>
<evidence type="ECO:0000256" key="5">
    <source>
        <dbReference type="ARBA" id="ARBA00023002"/>
    </source>
</evidence>
<dbReference type="InterPro" id="IPR012882">
    <property type="entry name" value="Fmp46"/>
</dbReference>
<dbReference type="Pfam" id="PF07955">
    <property type="entry name" value="DUF1687"/>
    <property type="match status" value="1"/>
</dbReference>
<comment type="function">
    <text evidence="1">Putative mitochondrial redox protein which could be involved in the reduction of small toxic molecules.</text>
</comment>
<evidence type="ECO:0000313" key="8">
    <source>
        <dbReference type="Proteomes" id="UP000034182"/>
    </source>
</evidence>
<comment type="similarity">
    <text evidence="3">Belongs to the FMP46 family.</text>
</comment>
<organism evidence="7 8">
    <name type="scientific">Diplodia seriata</name>
    <dbReference type="NCBI Taxonomy" id="420778"/>
    <lineage>
        <taxon>Eukaryota</taxon>
        <taxon>Fungi</taxon>
        <taxon>Dikarya</taxon>
        <taxon>Ascomycota</taxon>
        <taxon>Pezizomycotina</taxon>
        <taxon>Dothideomycetes</taxon>
        <taxon>Dothideomycetes incertae sedis</taxon>
        <taxon>Botryosphaeriales</taxon>
        <taxon>Botryosphaeriaceae</taxon>
        <taxon>Diplodia</taxon>
    </lineage>
</organism>
<dbReference type="GO" id="GO:0005739">
    <property type="term" value="C:mitochondrion"/>
    <property type="evidence" value="ECO:0007669"/>
    <property type="project" value="UniProtKB-SubCell"/>
</dbReference>
<proteinExistence type="inferred from homology"/>
<reference evidence="7 8" key="1">
    <citation type="submission" date="2015-03" db="EMBL/GenBank/DDBJ databases">
        <authorList>
            <person name="Morales-Cruz A."/>
            <person name="Amrine K.C."/>
            <person name="Cantu D."/>
        </authorList>
    </citation>
    <scope>NUCLEOTIDE SEQUENCE [LARGE SCALE GENOMIC DNA]</scope>
    <source>
        <strain evidence="7">DS831</strain>
    </source>
</reference>
<evidence type="ECO:0000313" key="7">
    <source>
        <dbReference type="EMBL" id="KKY15313.1"/>
    </source>
</evidence>
<dbReference type="SUPFAM" id="SSF52833">
    <property type="entry name" value="Thioredoxin-like"/>
    <property type="match status" value="1"/>
</dbReference>
<evidence type="ECO:0000256" key="6">
    <source>
        <dbReference type="ARBA" id="ARBA00023128"/>
    </source>
</evidence>
<evidence type="ECO:0000256" key="2">
    <source>
        <dbReference type="ARBA" id="ARBA00004173"/>
    </source>
</evidence>
<evidence type="ECO:0008006" key="9">
    <source>
        <dbReference type="Google" id="ProtNLM"/>
    </source>
</evidence>
<gene>
    <name evidence="7" type="ORF">UCDDS831_g07703</name>
</gene>
<reference evidence="7 8" key="2">
    <citation type="submission" date="2015-05" db="EMBL/GenBank/DDBJ databases">
        <title>Distinctive expansion of gene families associated with plant cell wall degradation and secondary metabolism in the genomes of grapevine trunk pathogens.</title>
        <authorList>
            <person name="Lawrence D.P."/>
            <person name="Travadon R."/>
            <person name="Rolshausen P.E."/>
            <person name="Baumgartner K."/>
        </authorList>
    </citation>
    <scope>NUCLEOTIDE SEQUENCE [LARGE SCALE GENOMIC DNA]</scope>
    <source>
        <strain evidence="7">DS831</strain>
    </source>
</reference>
<dbReference type="EMBL" id="LAQI01000197">
    <property type="protein sequence ID" value="KKY15313.1"/>
    <property type="molecule type" value="Genomic_DNA"/>
</dbReference>
<keyword evidence="4" id="KW-0809">Transit peptide</keyword>
<dbReference type="Proteomes" id="UP000034182">
    <property type="component" value="Unassembled WGS sequence"/>
</dbReference>
<dbReference type="GO" id="GO:0016491">
    <property type="term" value="F:oxidoreductase activity"/>
    <property type="evidence" value="ECO:0007669"/>
    <property type="project" value="UniProtKB-KW"/>
</dbReference>
<dbReference type="Gene3D" id="3.40.30.10">
    <property type="entry name" value="Glutaredoxin"/>
    <property type="match status" value="1"/>
</dbReference>
<evidence type="ECO:0000256" key="3">
    <source>
        <dbReference type="ARBA" id="ARBA00009734"/>
    </source>
</evidence>
<dbReference type="InterPro" id="IPR036249">
    <property type="entry name" value="Thioredoxin-like_sf"/>
</dbReference>
<comment type="subcellular location">
    <subcellularLocation>
        <location evidence="2">Mitochondrion</location>
    </subcellularLocation>
</comment>
<keyword evidence="5" id="KW-0560">Oxidoreductase</keyword>
<dbReference type="PANTHER" id="PTHR28071:SF1">
    <property type="entry name" value="REDOX PROTEIN FMP46, MITOCHONDRIAL-RELATED"/>
    <property type="match status" value="1"/>
</dbReference>
<evidence type="ECO:0000256" key="4">
    <source>
        <dbReference type="ARBA" id="ARBA00022946"/>
    </source>
</evidence>